<evidence type="ECO:0000313" key="2">
    <source>
        <dbReference type="Proteomes" id="UP000193144"/>
    </source>
</evidence>
<evidence type="ECO:0000313" key="1">
    <source>
        <dbReference type="EMBL" id="ORY10243.1"/>
    </source>
</evidence>
<protein>
    <submittedName>
        <fullName evidence="1">Uncharacterized protein</fullName>
    </submittedName>
</protein>
<dbReference type="Proteomes" id="UP000193144">
    <property type="component" value="Unassembled WGS sequence"/>
</dbReference>
<keyword evidence="2" id="KW-1185">Reference proteome</keyword>
<gene>
    <name evidence="1" type="ORF">BCR34DRAFT_353819</name>
</gene>
<dbReference type="OrthoDB" id="20729at2759"/>
<name>A0A1Y1ZJ11_9PLEO</name>
<organism evidence="1 2">
    <name type="scientific">Clohesyomyces aquaticus</name>
    <dbReference type="NCBI Taxonomy" id="1231657"/>
    <lineage>
        <taxon>Eukaryota</taxon>
        <taxon>Fungi</taxon>
        <taxon>Dikarya</taxon>
        <taxon>Ascomycota</taxon>
        <taxon>Pezizomycotina</taxon>
        <taxon>Dothideomycetes</taxon>
        <taxon>Pleosporomycetidae</taxon>
        <taxon>Pleosporales</taxon>
        <taxon>Lindgomycetaceae</taxon>
        <taxon>Clohesyomyces</taxon>
    </lineage>
</organism>
<proteinExistence type="predicted"/>
<sequence length="106" mass="11977">MGSFFSTLSTRNAAAGDPENIQAALQHLTLHPAAADGIQIWYAEFFEKAYCVPHMNGKGVIICCPDDRFVQDPREQDGWPVENVKILYERLGESKECARIVRYVYP</sequence>
<reference evidence="1 2" key="1">
    <citation type="submission" date="2016-07" db="EMBL/GenBank/DDBJ databases">
        <title>Pervasive Adenine N6-methylation of Active Genes in Fungi.</title>
        <authorList>
            <consortium name="DOE Joint Genome Institute"/>
            <person name="Mondo S.J."/>
            <person name="Dannebaum R.O."/>
            <person name="Kuo R.C."/>
            <person name="Labutti K."/>
            <person name="Haridas S."/>
            <person name="Kuo A."/>
            <person name="Salamov A."/>
            <person name="Ahrendt S.R."/>
            <person name="Lipzen A."/>
            <person name="Sullivan W."/>
            <person name="Andreopoulos W.B."/>
            <person name="Clum A."/>
            <person name="Lindquist E."/>
            <person name="Daum C."/>
            <person name="Ramamoorthy G.K."/>
            <person name="Gryganskyi A."/>
            <person name="Culley D."/>
            <person name="Magnuson J.K."/>
            <person name="James T.Y."/>
            <person name="O'Malley M.A."/>
            <person name="Stajich J.E."/>
            <person name="Spatafora J.W."/>
            <person name="Visel A."/>
            <person name="Grigoriev I.V."/>
        </authorList>
    </citation>
    <scope>NUCLEOTIDE SEQUENCE [LARGE SCALE GENOMIC DNA]</scope>
    <source>
        <strain evidence="1 2">CBS 115471</strain>
    </source>
</reference>
<dbReference type="STRING" id="1231657.A0A1Y1ZJ11"/>
<dbReference type="EMBL" id="MCFA01000075">
    <property type="protein sequence ID" value="ORY10243.1"/>
    <property type="molecule type" value="Genomic_DNA"/>
</dbReference>
<dbReference type="AlphaFoldDB" id="A0A1Y1ZJ11"/>
<comment type="caution">
    <text evidence="1">The sequence shown here is derived from an EMBL/GenBank/DDBJ whole genome shotgun (WGS) entry which is preliminary data.</text>
</comment>
<accession>A0A1Y1ZJ11</accession>